<sequence>MSGLVEVIENVSLLRSQAASPRLDECDKSLELMSRVSPLSHENSPEFVEAETEKLVVKRSSEESMQTLFTAPEYKESAAYSEENLSEGSAIMDPELWQNLPESLLMVVFEHLPLKSLLRLTPLWKSCKNSELLFSSIFLRNFQKTFASSASAAPRFGLVRENMEKAGYKVSIYDAPEKAWYSTELSCLHPSGVGPFATAGGLLCFFIRYTRWSYGAIVCNPLTNTCRELPPLRHIRSFPHLVKMVMDCEETTMQTYTIFVVGKGEDSAQSVVMEVYNSGTDRWNTSDAHVLASPAPVGIWRHFDDQFQRTSSSSNPGASSPECSRDVKYLGLATFDAKMKRLSDVAVPSDVKPWRRYTSCVVQESQGRVFIYRERPDFNGIWELESPGQLAAWKNVCCGHAEFRPYLRLSLFVCNNVFLLVGMASAMQSSSILVDSSSRRQQQLMMTYDMSKKVWCSLPRPAWDAAELVEGSMFEPRFDAVP</sequence>
<dbReference type="Proteomes" id="UP001497522">
    <property type="component" value="Chromosome 7"/>
</dbReference>
<evidence type="ECO:0000313" key="1">
    <source>
        <dbReference type="EMBL" id="CAK9879744.1"/>
    </source>
</evidence>
<gene>
    <name evidence="1" type="ORF">CSSPJE1EN2_LOCUS21233</name>
</gene>
<dbReference type="EMBL" id="OZ023708">
    <property type="protein sequence ID" value="CAK9879744.1"/>
    <property type="molecule type" value="Genomic_DNA"/>
</dbReference>
<dbReference type="InterPro" id="IPR050796">
    <property type="entry name" value="SCF_F-box_component"/>
</dbReference>
<accession>A0ABP1BTT8</accession>
<dbReference type="PANTHER" id="PTHR31672">
    <property type="entry name" value="BNACNNG10540D PROTEIN"/>
    <property type="match status" value="1"/>
</dbReference>
<dbReference type="SUPFAM" id="SSF117281">
    <property type="entry name" value="Kelch motif"/>
    <property type="match status" value="1"/>
</dbReference>
<evidence type="ECO:0008006" key="3">
    <source>
        <dbReference type="Google" id="ProtNLM"/>
    </source>
</evidence>
<dbReference type="SUPFAM" id="SSF81383">
    <property type="entry name" value="F-box domain"/>
    <property type="match status" value="1"/>
</dbReference>
<reference evidence="1" key="1">
    <citation type="submission" date="2024-03" db="EMBL/GenBank/DDBJ databases">
        <authorList>
            <consortium name="ELIXIR-Norway"/>
            <consortium name="Elixir Norway"/>
        </authorList>
    </citation>
    <scope>NUCLEOTIDE SEQUENCE</scope>
</reference>
<keyword evidence="2" id="KW-1185">Reference proteome</keyword>
<dbReference type="InterPro" id="IPR036047">
    <property type="entry name" value="F-box-like_dom_sf"/>
</dbReference>
<evidence type="ECO:0000313" key="2">
    <source>
        <dbReference type="Proteomes" id="UP001497522"/>
    </source>
</evidence>
<proteinExistence type="predicted"/>
<dbReference type="InterPro" id="IPR015915">
    <property type="entry name" value="Kelch-typ_b-propeller"/>
</dbReference>
<name>A0ABP1BTT8_9BRYO</name>
<protein>
    <recommendedName>
        <fullName evidence="3">F-box domain-containing protein</fullName>
    </recommendedName>
</protein>
<organism evidence="1 2">
    <name type="scientific">Sphagnum jensenii</name>
    <dbReference type="NCBI Taxonomy" id="128206"/>
    <lineage>
        <taxon>Eukaryota</taxon>
        <taxon>Viridiplantae</taxon>
        <taxon>Streptophyta</taxon>
        <taxon>Embryophyta</taxon>
        <taxon>Bryophyta</taxon>
        <taxon>Sphagnophytina</taxon>
        <taxon>Sphagnopsida</taxon>
        <taxon>Sphagnales</taxon>
        <taxon>Sphagnaceae</taxon>
        <taxon>Sphagnum</taxon>
    </lineage>
</organism>